<evidence type="ECO:0000313" key="4">
    <source>
        <dbReference type="Proteomes" id="UP000676336"/>
    </source>
</evidence>
<dbReference type="EMBL" id="CAJOBI010001139">
    <property type="protein sequence ID" value="CAF3865322.1"/>
    <property type="molecule type" value="Genomic_DNA"/>
</dbReference>
<feature type="domain" description="MHD" evidence="2">
    <location>
        <begin position="1"/>
        <end position="166"/>
    </location>
</feature>
<dbReference type="AlphaFoldDB" id="A0A8S2KR99"/>
<comment type="caution">
    <text evidence="3">The sequence shown here is derived from an EMBL/GenBank/DDBJ whole genome shotgun (WGS) entry which is preliminary data.</text>
</comment>
<dbReference type="GO" id="GO:0005905">
    <property type="term" value="C:clathrin-coated pit"/>
    <property type="evidence" value="ECO:0007669"/>
    <property type="project" value="UniProtKB-SubCell"/>
</dbReference>
<dbReference type="InterPro" id="IPR018808">
    <property type="entry name" value="Muniscin_C"/>
</dbReference>
<sequence>VKHTGVLNIPIQVSSQWTRTFDTISVNINYRFNSSALPESIRLVNDIVTFYTVIADGQQINQSIPMAEWSSNEHKLLWKVPYIFDGSGTLAATIMTSQSTTDGSDSDQQQKPLSASSIVHVQFLAENALFSSINFEFACRGYRVSLLKKKICSGKYQSEPDQSEPLQFFKRPSLDQNRMPLSTSLVA</sequence>
<evidence type="ECO:0000256" key="1">
    <source>
        <dbReference type="ARBA" id="ARBA00004283"/>
    </source>
</evidence>
<gene>
    <name evidence="3" type="ORF">SMN809_LOCUS4776</name>
</gene>
<dbReference type="Proteomes" id="UP000676336">
    <property type="component" value="Unassembled WGS sequence"/>
</dbReference>
<reference evidence="3" key="1">
    <citation type="submission" date="2021-02" db="EMBL/GenBank/DDBJ databases">
        <authorList>
            <person name="Nowell W R."/>
        </authorList>
    </citation>
    <scope>NUCLEOTIDE SEQUENCE</scope>
</reference>
<accession>A0A8S2KR99</accession>
<dbReference type="Pfam" id="PF10291">
    <property type="entry name" value="muHD"/>
    <property type="match status" value="1"/>
</dbReference>
<dbReference type="PROSITE" id="PS51072">
    <property type="entry name" value="MHD"/>
    <property type="match status" value="1"/>
</dbReference>
<name>A0A8S2KR99_9BILA</name>
<proteinExistence type="predicted"/>
<dbReference type="InterPro" id="IPR028565">
    <property type="entry name" value="MHD"/>
</dbReference>
<evidence type="ECO:0000313" key="3">
    <source>
        <dbReference type="EMBL" id="CAF3865322.1"/>
    </source>
</evidence>
<evidence type="ECO:0000259" key="2">
    <source>
        <dbReference type="PROSITE" id="PS51072"/>
    </source>
</evidence>
<organism evidence="3 4">
    <name type="scientific">Rotaria magnacalcarata</name>
    <dbReference type="NCBI Taxonomy" id="392030"/>
    <lineage>
        <taxon>Eukaryota</taxon>
        <taxon>Metazoa</taxon>
        <taxon>Spiralia</taxon>
        <taxon>Gnathifera</taxon>
        <taxon>Rotifera</taxon>
        <taxon>Eurotatoria</taxon>
        <taxon>Bdelloidea</taxon>
        <taxon>Philodinida</taxon>
        <taxon>Philodinidae</taxon>
        <taxon>Rotaria</taxon>
    </lineage>
</organism>
<feature type="non-terminal residue" evidence="3">
    <location>
        <position position="187"/>
    </location>
</feature>
<protein>
    <recommendedName>
        <fullName evidence="2">MHD domain-containing protein</fullName>
    </recommendedName>
</protein>
<comment type="subcellular location">
    <subcellularLocation>
        <location evidence="1">Membrane</location>
        <location evidence="1">Clathrin-coated pit</location>
        <topology evidence="1">Peripheral membrane protein</topology>
        <orientation evidence="1">Cytoplasmic side</orientation>
    </subcellularLocation>
</comment>